<accession>A0A6V8MVP9</accession>
<dbReference type="Pfam" id="PF03705">
    <property type="entry name" value="CheR_N"/>
    <property type="match status" value="1"/>
</dbReference>
<reference evidence="3" key="3">
    <citation type="submission" date="2022-04" db="EMBL/GenBank/DDBJ databases">
        <authorList>
            <person name="Liu G."/>
        </authorList>
    </citation>
    <scope>NUCLEOTIDE SEQUENCE</scope>
    <source>
        <strain evidence="3">RG22</strain>
    </source>
</reference>
<reference evidence="2" key="2">
    <citation type="journal article" date="2021" name="Int. J. Syst. Evol. Microbiol.">
        <title>Geomonas silvestris sp. nov., Geomonas paludis sp. nov. and Geomonas limicola sp. nov., isolated from terrestrial environments, and emended description of the genus Geomonas.</title>
        <authorList>
            <person name="Itoh H."/>
            <person name="Xu Z."/>
            <person name="Masuda Y."/>
            <person name="Ushijima N."/>
            <person name="Hayakawa C."/>
            <person name="Shiratori Y."/>
            <person name="Senoo K."/>
        </authorList>
    </citation>
    <scope>NUCLEOTIDE SEQUENCE</scope>
    <source>
        <strain evidence="2">Red736</strain>
    </source>
</reference>
<sequence length="278" mass="31340">MGETVAEILGFLTDYFGADFQSYSHSLAEKRVAERISQLRLPGLTQYCHFLHSDPGEPAYLSRMLRIRFSSFFRDPLQFELLRSQIMSSLLPGSSQGGFLRAWSAACAAGEEACSLAIIIDETVQLLDVRPTVQIFATDVAEDALEEGRSGYYTRGSLAGVTLRQLDTYFKADGNGYRIDPRLLSMISYCRHDLLDPHTFAPPESLFGSFDLICCRNFLMYLDPQAYLRVFDNLFRALNPGGVLLLGKAETVPDRYHQHLVRIHECGNLYRKQQGGRC</sequence>
<reference evidence="4" key="1">
    <citation type="submission" date="2020-06" db="EMBL/GenBank/DDBJ databases">
        <title>Draft genomic sequecing of Geomonas sp. Red736.</title>
        <authorList>
            <person name="Itoh H."/>
            <person name="Xu Z.X."/>
            <person name="Ushijima N."/>
            <person name="Masuda Y."/>
            <person name="Shiratori Y."/>
            <person name="Senoo K."/>
        </authorList>
    </citation>
    <scope>NUCLEOTIDE SEQUENCE [LARGE SCALE GENOMIC DNA]</scope>
    <source>
        <strain evidence="4">Red736</strain>
    </source>
</reference>
<dbReference type="AlphaFoldDB" id="A0A6V8MVP9"/>
<dbReference type="EMBL" id="BLXY01000003">
    <property type="protein sequence ID" value="GFO64256.1"/>
    <property type="molecule type" value="Genomic_DNA"/>
</dbReference>
<dbReference type="SUPFAM" id="SSF53335">
    <property type="entry name" value="S-adenosyl-L-methionine-dependent methyltransferases"/>
    <property type="match status" value="1"/>
</dbReference>
<name>A0A6V8MVP9_9BACT</name>
<dbReference type="EMBL" id="CP096574">
    <property type="protein sequence ID" value="UPU34274.1"/>
    <property type="molecule type" value="Genomic_DNA"/>
</dbReference>
<feature type="domain" description="CheR-type methyltransferase" evidence="1">
    <location>
        <begin position="1"/>
        <end position="253"/>
    </location>
</feature>
<dbReference type="PRINTS" id="PR00996">
    <property type="entry name" value="CHERMTFRASE"/>
</dbReference>
<dbReference type="InterPro" id="IPR029063">
    <property type="entry name" value="SAM-dependent_MTases_sf"/>
</dbReference>
<evidence type="ECO:0000313" key="3">
    <source>
        <dbReference type="EMBL" id="UPU34274.1"/>
    </source>
</evidence>
<organism evidence="2 4">
    <name type="scientific">Geomonas paludis</name>
    <dbReference type="NCBI Taxonomy" id="2740185"/>
    <lineage>
        <taxon>Bacteria</taxon>
        <taxon>Pseudomonadati</taxon>
        <taxon>Thermodesulfobacteriota</taxon>
        <taxon>Desulfuromonadia</taxon>
        <taxon>Geobacterales</taxon>
        <taxon>Geobacteraceae</taxon>
        <taxon>Geomonas</taxon>
    </lineage>
</organism>
<dbReference type="PANTHER" id="PTHR24422:SF10">
    <property type="entry name" value="CHEMOTAXIS PROTEIN METHYLTRANSFERASE 2"/>
    <property type="match status" value="1"/>
</dbReference>
<evidence type="ECO:0000313" key="2">
    <source>
        <dbReference type="EMBL" id="GFO64256.1"/>
    </source>
</evidence>
<protein>
    <submittedName>
        <fullName evidence="3">Protein-glutamate O-methyltransferase CheR</fullName>
    </submittedName>
</protein>
<dbReference type="InterPro" id="IPR022642">
    <property type="entry name" value="CheR_C"/>
</dbReference>
<dbReference type="GO" id="GO:0008757">
    <property type="term" value="F:S-adenosylmethionine-dependent methyltransferase activity"/>
    <property type="evidence" value="ECO:0007669"/>
    <property type="project" value="InterPro"/>
</dbReference>
<dbReference type="PROSITE" id="PS50123">
    <property type="entry name" value="CHER"/>
    <property type="match status" value="1"/>
</dbReference>
<dbReference type="SUPFAM" id="SSF47757">
    <property type="entry name" value="Chemotaxis receptor methyltransferase CheR, N-terminal domain"/>
    <property type="match status" value="1"/>
</dbReference>
<evidence type="ECO:0000313" key="5">
    <source>
        <dbReference type="Proteomes" id="UP000831485"/>
    </source>
</evidence>
<proteinExistence type="predicted"/>
<dbReference type="RefSeq" id="WP_183347153.1">
    <property type="nucleotide sequence ID" value="NZ_BLXY01000003.1"/>
</dbReference>
<gene>
    <name evidence="2" type="ORF">GMPD_21750</name>
    <name evidence="3" type="ORF">M1B72_12525</name>
</gene>
<dbReference type="PANTHER" id="PTHR24422">
    <property type="entry name" value="CHEMOTAXIS PROTEIN METHYLTRANSFERASE"/>
    <property type="match status" value="1"/>
</dbReference>
<dbReference type="Gene3D" id="3.40.50.150">
    <property type="entry name" value="Vaccinia Virus protein VP39"/>
    <property type="match status" value="1"/>
</dbReference>
<dbReference type="InterPro" id="IPR000780">
    <property type="entry name" value="CheR_MeTrfase"/>
</dbReference>
<dbReference type="InterPro" id="IPR050903">
    <property type="entry name" value="Bact_Chemotaxis_MeTrfase"/>
</dbReference>
<dbReference type="Pfam" id="PF01739">
    <property type="entry name" value="CheR"/>
    <property type="match status" value="1"/>
</dbReference>
<keyword evidence="5" id="KW-1185">Reference proteome</keyword>
<dbReference type="SMART" id="SM00138">
    <property type="entry name" value="MeTrc"/>
    <property type="match status" value="1"/>
</dbReference>
<dbReference type="Proteomes" id="UP000568888">
    <property type="component" value="Unassembled WGS sequence"/>
</dbReference>
<dbReference type="Proteomes" id="UP000831485">
    <property type="component" value="Chromosome"/>
</dbReference>
<evidence type="ECO:0000313" key="4">
    <source>
        <dbReference type="Proteomes" id="UP000568888"/>
    </source>
</evidence>
<dbReference type="InterPro" id="IPR022641">
    <property type="entry name" value="CheR_N"/>
</dbReference>
<evidence type="ECO:0000259" key="1">
    <source>
        <dbReference type="PROSITE" id="PS50123"/>
    </source>
</evidence>
<dbReference type="CDD" id="cd02440">
    <property type="entry name" value="AdoMet_MTases"/>
    <property type="match status" value="1"/>
</dbReference>